<evidence type="ECO:0000256" key="2">
    <source>
        <dbReference type="SAM" id="SignalP"/>
    </source>
</evidence>
<dbReference type="InterPro" id="IPR051772">
    <property type="entry name" value="Gastrokine"/>
</dbReference>
<protein>
    <recommendedName>
        <fullName evidence="3">BRICHOS domain-containing protein</fullName>
    </recommendedName>
</protein>
<evidence type="ECO:0000313" key="4">
    <source>
        <dbReference type="EMBL" id="OCT89936.1"/>
    </source>
</evidence>
<feature type="signal peptide" evidence="2">
    <location>
        <begin position="1"/>
        <end position="20"/>
    </location>
</feature>
<dbReference type="AlphaFoldDB" id="A0A974DF60"/>
<keyword evidence="2" id="KW-0732">Signal</keyword>
<name>A0A974DF60_XENLA</name>
<sequence>MKFLIATAVVLGIFLAQSRATDNIDINNSGNEGGSVSQNVNINNQDKIATINNLNGWKSWDSICDYGAGFAATRLFHKQICVITKINKDSFPSLSQLSAIAKDKKISTNTPLRTYTVNPRRVNNMGVFGQHVEALCKGLPSYTAQEMPVMGDFGPFCFAEKLVNFLRNSRNDEKFAKGGIRHEFTANSLLPNKFDHHYILS</sequence>
<evidence type="ECO:0000256" key="1">
    <source>
        <dbReference type="ARBA" id="ARBA00023157"/>
    </source>
</evidence>
<dbReference type="PROSITE" id="PS50869">
    <property type="entry name" value="BRICHOS"/>
    <property type="match status" value="1"/>
</dbReference>
<accession>A0A974DF60</accession>
<feature type="chain" id="PRO_5037103144" description="BRICHOS domain-containing protein" evidence="2">
    <location>
        <begin position="21"/>
        <end position="201"/>
    </location>
</feature>
<dbReference type="InterPro" id="IPR007084">
    <property type="entry name" value="BRICHOS_dom"/>
</dbReference>
<gene>
    <name evidence="4" type="ORF">XELAEV_18018550mg</name>
</gene>
<feature type="domain" description="BRICHOS" evidence="3">
    <location>
        <begin position="54"/>
        <end position="144"/>
    </location>
</feature>
<evidence type="ECO:0000313" key="5">
    <source>
        <dbReference type="Proteomes" id="UP000694892"/>
    </source>
</evidence>
<reference evidence="5" key="1">
    <citation type="journal article" date="2016" name="Nature">
        <title>Genome evolution in the allotetraploid frog Xenopus laevis.</title>
        <authorList>
            <person name="Session A.M."/>
            <person name="Uno Y."/>
            <person name="Kwon T."/>
            <person name="Chapman J.A."/>
            <person name="Toyoda A."/>
            <person name="Takahashi S."/>
            <person name="Fukui A."/>
            <person name="Hikosaka A."/>
            <person name="Suzuki A."/>
            <person name="Kondo M."/>
            <person name="van Heeringen S.J."/>
            <person name="Quigley I."/>
            <person name="Heinz S."/>
            <person name="Ogino H."/>
            <person name="Ochi H."/>
            <person name="Hellsten U."/>
            <person name="Lyons J.B."/>
            <person name="Simakov O."/>
            <person name="Putnam N."/>
            <person name="Stites J."/>
            <person name="Kuroki Y."/>
            <person name="Tanaka T."/>
            <person name="Michiue T."/>
            <person name="Watanabe M."/>
            <person name="Bogdanovic O."/>
            <person name="Lister R."/>
            <person name="Georgiou G."/>
            <person name="Paranjpe S.S."/>
            <person name="van Kruijsbergen I."/>
            <person name="Shu S."/>
            <person name="Carlson J."/>
            <person name="Kinoshita T."/>
            <person name="Ohta Y."/>
            <person name="Mawaribuchi S."/>
            <person name="Jenkins J."/>
            <person name="Grimwood J."/>
            <person name="Schmutz J."/>
            <person name="Mitros T."/>
            <person name="Mozaffari S.V."/>
            <person name="Suzuki Y."/>
            <person name="Haramoto Y."/>
            <person name="Yamamoto T.S."/>
            <person name="Takagi C."/>
            <person name="Heald R."/>
            <person name="Miller K."/>
            <person name="Haudenschild C."/>
            <person name="Kitzman J."/>
            <person name="Nakayama T."/>
            <person name="Izutsu Y."/>
            <person name="Robert J."/>
            <person name="Fortriede J."/>
            <person name="Burns K."/>
            <person name="Lotay V."/>
            <person name="Karimi K."/>
            <person name="Yasuoka Y."/>
            <person name="Dichmann D.S."/>
            <person name="Flajnik M.F."/>
            <person name="Houston D.W."/>
            <person name="Shendure J."/>
            <person name="DuPasquier L."/>
            <person name="Vize P.D."/>
            <person name="Zorn A.M."/>
            <person name="Ito M."/>
            <person name="Marcotte E.M."/>
            <person name="Wallingford J.B."/>
            <person name="Ito Y."/>
            <person name="Asashima M."/>
            <person name="Ueno N."/>
            <person name="Matsuda Y."/>
            <person name="Veenstra G.J."/>
            <person name="Fujiyama A."/>
            <person name="Harland R.M."/>
            <person name="Taira M."/>
            <person name="Rokhsar D.S."/>
        </authorList>
    </citation>
    <scope>NUCLEOTIDE SEQUENCE [LARGE SCALE GENOMIC DNA]</scope>
    <source>
        <strain evidence="5">J</strain>
    </source>
</reference>
<dbReference type="PANTHER" id="PTHR16483">
    <property type="entry name" value="GASTROKINE 1"/>
    <property type="match status" value="1"/>
</dbReference>
<dbReference type="EMBL" id="CM004470">
    <property type="protein sequence ID" value="OCT89936.1"/>
    <property type="molecule type" value="Genomic_DNA"/>
</dbReference>
<evidence type="ECO:0000259" key="3">
    <source>
        <dbReference type="PROSITE" id="PS50869"/>
    </source>
</evidence>
<organism evidence="4 5">
    <name type="scientific">Xenopus laevis</name>
    <name type="common">African clawed frog</name>
    <dbReference type="NCBI Taxonomy" id="8355"/>
    <lineage>
        <taxon>Eukaryota</taxon>
        <taxon>Metazoa</taxon>
        <taxon>Chordata</taxon>
        <taxon>Craniata</taxon>
        <taxon>Vertebrata</taxon>
        <taxon>Euteleostomi</taxon>
        <taxon>Amphibia</taxon>
        <taxon>Batrachia</taxon>
        <taxon>Anura</taxon>
        <taxon>Pipoidea</taxon>
        <taxon>Pipidae</taxon>
        <taxon>Xenopodinae</taxon>
        <taxon>Xenopus</taxon>
        <taxon>Xenopus</taxon>
    </lineage>
</organism>
<proteinExistence type="predicted"/>
<keyword evidence="1" id="KW-1015">Disulfide bond</keyword>
<dbReference type="Pfam" id="PF04089">
    <property type="entry name" value="BRICHOS"/>
    <property type="match status" value="1"/>
</dbReference>
<dbReference type="OMA" id="HEFTANS"/>
<dbReference type="Proteomes" id="UP000694892">
    <property type="component" value="Chromosome 3L"/>
</dbReference>
<dbReference type="Gene3D" id="3.30.390.150">
    <property type="match status" value="1"/>
</dbReference>
<dbReference type="SMART" id="SM01039">
    <property type="entry name" value="BRICHOS"/>
    <property type="match status" value="1"/>
</dbReference>